<dbReference type="SUPFAM" id="SSF55931">
    <property type="entry name" value="Glutamine synthetase/guanido kinase"/>
    <property type="match status" value="1"/>
</dbReference>
<dbReference type="EMBL" id="CP033236">
    <property type="protein sequence ID" value="AZF69809.1"/>
    <property type="molecule type" value="Genomic_DNA"/>
</dbReference>
<dbReference type="KEGG" id="ssof:SULC_0237"/>
<evidence type="ECO:0000256" key="2">
    <source>
        <dbReference type="PROSITE-ProRule" id="PRU01331"/>
    </source>
</evidence>
<dbReference type="Proteomes" id="UP000273443">
    <property type="component" value="Chromosome"/>
</dbReference>
<dbReference type="SMR" id="A0A0E3GUD4"/>
<dbReference type="Proteomes" id="UP000278715">
    <property type="component" value="Chromosome"/>
</dbReference>
<dbReference type="Gene3D" id="3.10.20.70">
    <property type="entry name" value="Glutamine synthetase, N-terminal domain"/>
    <property type="match status" value="1"/>
</dbReference>
<dbReference type="GeneID" id="44128161"/>
<dbReference type="Proteomes" id="UP000282269">
    <property type="component" value="Chromosome"/>
</dbReference>
<comment type="similarity">
    <text evidence="2 3">Belongs to the glutamine synthetase family.</text>
</comment>
<dbReference type="EMBL" id="CP011055">
    <property type="protein sequence ID" value="AKA72676.1"/>
    <property type="molecule type" value="Genomic_DNA"/>
</dbReference>
<dbReference type="InterPro" id="IPR008146">
    <property type="entry name" value="Gln_synth_cat_dom"/>
</dbReference>
<dbReference type="SUPFAM" id="SSF54368">
    <property type="entry name" value="Glutamine synthetase, N-terminal domain"/>
    <property type="match status" value="1"/>
</dbReference>
<dbReference type="RefSeq" id="WP_009993127.1">
    <property type="nucleotide sequence ID" value="NZ_CP011055.2"/>
</dbReference>
<dbReference type="Proteomes" id="UP000269431">
    <property type="component" value="Chromosome"/>
</dbReference>
<gene>
    <name evidence="15" type="ORF">SSOP1_2566</name>
    <name evidence="7" type="ORF">SULA_0237</name>
    <name evidence="5" type="ORF">SULB_0238</name>
    <name evidence="6" type="ORF">SULC_0237</name>
    <name evidence="8" type="ORF">SULG_01205</name>
    <name evidence="9" type="ORF">SULH_01205</name>
    <name evidence="10" type="ORF">SULI_01205</name>
    <name evidence="11" type="ORF">SULM_01205</name>
    <name evidence="12" type="ORF">SULN_01205</name>
    <name evidence="13" type="ORF">SULO_01215</name>
    <name evidence="14" type="ORF">SULZ_01225</name>
</gene>
<dbReference type="EMBL" id="CP033238">
    <property type="protein sequence ID" value="AZF75048.1"/>
    <property type="molecule type" value="Genomic_DNA"/>
</dbReference>
<accession>A0A0E3GUD4</accession>
<dbReference type="EMBL" id="CP033237">
    <property type="protein sequence ID" value="AZF72429.1"/>
    <property type="molecule type" value="Genomic_DNA"/>
</dbReference>
<name>A0A0E3GUD4_SACSO</name>
<evidence type="ECO:0000313" key="24">
    <source>
        <dbReference type="Proteomes" id="UP000275843"/>
    </source>
</evidence>
<dbReference type="InterPro" id="IPR014746">
    <property type="entry name" value="Gln_synth/guanido_kin_cat_dom"/>
</dbReference>
<dbReference type="GeneID" id="1453910"/>
<evidence type="ECO:0000313" key="26">
    <source>
        <dbReference type="Proteomes" id="UP000282269"/>
    </source>
</evidence>
<organism evidence="6 16">
    <name type="scientific">Saccharolobus solfataricus</name>
    <name type="common">Sulfolobus solfataricus</name>
    <dbReference type="NCBI Taxonomy" id="2287"/>
    <lineage>
        <taxon>Archaea</taxon>
        <taxon>Thermoproteota</taxon>
        <taxon>Thermoprotei</taxon>
        <taxon>Sulfolobales</taxon>
        <taxon>Sulfolobaceae</taxon>
        <taxon>Saccharolobus</taxon>
    </lineage>
</organism>
<keyword evidence="1" id="KW-0436">Ligase</keyword>
<dbReference type="EMBL" id="CP033241">
    <property type="protein sequence ID" value="AZF82872.1"/>
    <property type="molecule type" value="Genomic_DNA"/>
</dbReference>
<reference evidence="16 17" key="1">
    <citation type="journal article" date="2015" name="Genome Announc.">
        <title>Complete Genome Sequence of Sulfolobus solfataricus Strain 98/2 and Evolved Derivatives.</title>
        <authorList>
            <person name="McCarthy S."/>
            <person name="Gradnigo J."/>
            <person name="Johnson T."/>
            <person name="Payne S."/>
            <person name="Lipzen A."/>
            <person name="Martin J."/>
            <person name="Schackwitz W."/>
            <person name="Moriyama E."/>
            <person name="Blum P."/>
        </authorList>
    </citation>
    <scope>NUCLEOTIDE SEQUENCE [LARGE SCALE GENOMIC DNA]</scope>
    <source>
        <strain evidence="16">98/2 SULC</strain>
        <strain evidence="5">SARC-B</strain>
        <strain evidence="6">SARC-C</strain>
        <strain evidence="7 18">SULA</strain>
        <strain evidence="17">SULB</strain>
    </source>
</reference>
<evidence type="ECO:0000313" key="7">
    <source>
        <dbReference type="EMBL" id="AKA78067.1"/>
    </source>
</evidence>
<reference evidence="15" key="3">
    <citation type="submission" date="2016-04" db="EMBL/GenBank/DDBJ databases">
        <authorList>
            <person name="Evans L.H."/>
            <person name="Alamgir A."/>
            <person name="Owens N."/>
            <person name="Weber N.D."/>
            <person name="Virtaneva K."/>
            <person name="Barbian K."/>
            <person name="Babar A."/>
            <person name="Rosenke K."/>
        </authorList>
    </citation>
    <scope>NUCLEOTIDE SEQUENCE</scope>
    <source>
        <strain evidence="15">P1</strain>
    </source>
</reference>
<evidence type="ECO:0000313" key="14">
    <source>
        <dbReference type="EMBL" id="AZF82872.1"/>
    </source>
</evidence>
<evidence type="ECO:0000256" key="3">
    <source>
        <dbReference type="RuleBase" id="RU000384"/>
    </source>
</evidence>
<feature type="domain" description="GS catalytic" evidence="4">
    <location>
        <begin position="109"/>
        <end position="425"/>
    </location>
</feature>
<reference evidence="19" key="2">
    <citation type="submission" date="2016-04" db="EMBL/GenBank/DDBJ databases">
        <authorList>
            <person name="Shah S.A."/>
            <person name="Garrett R.A."/>
        </authorList>
    </citation>
    <scope>NUCLEOTIDE SEQUENCE [LARGE SCALE GENOMIC DNA]</scope>
    <source>
        <strain evidence="19">ATCC 35091 / DSM 1616 / JCM 8930 / NBRC 15331 / P1</strain>
    </source>
</reference>
<evidence type="ECO:0000313" key="10">
    <source>
        <dbReference type="EMBL" id="AZF72429.1"/>
    </source>
</evidence>
<dbReference type="OMA" id="QRCEDPD"/>
<evidence type="ECO:0000313" key="22">
    <source>
        <dbReference type="Proteomes" id="UP000273194"/>
    </source>
</evidence>
<evidence type="ECO:0000313" key="6">
    <source>
        <dbReference type="EMBL" id="AKA75376.1"/>
    </source>
</evidence>
<evidence type="ECO:0000313" key="20">
    <source>
        <dbReference type="Proteomes" id="UP000267993"/>
    </source>
</evidence>
<dbReference type="PROSITE" id="PS51987">
    <property type="entry name" value="GS_CATALYTIC"/>
    <property type="match status" value="1"/>
</dbReference>
<evidence type="ECO:0000313" key="23">
    <source>
        <dbReference type="Proteomes" id="UP000273443"/>
    </source>
</evidence>
<dbReference type="Gene3D" id="3.30.590.10">
    <property type="entry name" value="Glutamine synthetase/guanido kinase, catalytic domain"/>
    <property type="match status" value="1"/>
</dbReference>
<dbReference type="EMBL" id="LT549890">
    <property type="protein sequence ID" value="SAI86120.1"/>
    <property type="molecule type" value="Genomic_DNA"/>
</dbReference>
<dbReference type="SMART" id="SM01230">
    <property type="entry name" value="Gln-synt_C"/>
    <property type="match status" value="1"/>
</dbReference>
<dbReference type="EMBL" id="CP033239">
    <property type="protein sequence ID" value="AZF77656.1"/>
    <property type="molecule type" value="Genomic_DNA"/>
</dbReference>
<dbReference type="Proteomes" id="UP000033057">
    <property type="component" value="Chromosome"/>
</dbReference>
<dbReference type="InterPro" id="IPR036651">
    <property type="entry name" value="Gln_synt_N_sf"/>
</dbReference>
<evidence type="ECO:0000259" key="4">
    <source>
        <dbReference type="PROSITE" id="PS51987"/>
    </source>
</evidence>
<dbReference type="PANTHER" id="PTHR43785:SF12">
    <property type="entry name" value="TYPE-1 GLUTAMINE SYNTHETASE 2"/>
    <property type="match status" value="1"/>
</dbReference>
<evidence type="ECO:0000313" key="15">
    <source>
        <dbReference type="EMBL" id="SAI86120.1"/>
    </source>
</evidence>
<evidence type="ECO:0000313" key="5">
    <source>
        <dbReference type="EMBL" id="AKA72676.1"/>
    </source>
</evidence>
<dbReference type="KEGG" id="ssol:SULB_0238"/>
<reference evidence="20 21" key="4">
    <citation type="journal article" date="2018" name="Proc. Natl. Acad. Sci. U.S.A.">
        <title>Nonmutational mechanism of inheritance in the Archaeon Sulfolobus solfataricus.</title>
        <authorList>
            <person name="Payne S."/>
            <person name="McCarthy S."/>
            <person name="Johnson T."/>
            <person name="North E."/>
            <person name="Blum P."/>
        </authorList>
    </citation>
    <scope>NUCLEOTIDE SEQUENCE [LARGE SCALE GENOMIC DNA]</scope>
    <source>
        <strain evidence="9 20">SARC-H</strain>
        <strain evidence="10 24">SARC-I</strain>
        <strain evidence="12 25">SARC-N</strain>
        <strain evidence="13 26">SARC-O</strain>
        <strain evidence="14 21">SUL120</strain>
        <strain evidence="8 22">SULG</strain>
        <strain evidence="11 23">SULM</strain>
    </source>
</reference>
<dbReference type="OrthoDB" id="36124at2157"/>
<evidence type="ECO:0000313" key="11">
    <source>
        <dbReference type="EMBL" id="AZF75048.1"/>
    </source>
</evidence>
<evidence type="ECO:0000313" key="9">
    <source>
        <dbReference type="EMBL" id="AZF69809.1"/>
    </source>
</evidence>
<evidence type="ECO:0000313" key="13">
    <source>
        <dbReference type="EMBL" id="AZF80264.1"/>
    </source>
</evidence>
<dbReference type="KEGG" id="ssoa:SULA_0237"/>
<evidence type="ECO:0000313" key="17">
    <source>
        <dbReference type="Proteomes" id="UP000033085"/>
    </source>
</evidence>
<dbReference type="EMBL" id="CP033235">
    <property type="protein sequence ID" value="AZF67189.1"/>
    <property type="molecule type" value="Genomic_DNA"/>
</dbReference>
<evidence type="ECO:0000313" key="19">
    <source>
        <dbReference type="Proteomes" id="UP000076770"/>
    </source>
</evidence>
<dbReference type="Pfam" id="PF00120">
    <property type="entry name" value="Gln-synt_C"/>
    <property type="match status" value="1"/>
</dbReference>
<sequence>MSKENIFDALKSGKIDYVRVEFVDILGNTKGRSLRRAEFENVINDNKGVDYPESLALMDYKDRPIKSRYEDIIAIPDLNTFVAIPYLERTARVLSFLAQPDGLPYPYCSRSILNKAIEKLKEAGYTLQVSFEPTFYLLNSALNPADYSKAFSLEGLLEQQNFLKLLIKYLEEIDIKVETINKHYGPGQYEVKLSQKPVLEAADSLISSREVIRDTAKMNNVIATFMPKPFKDYPSSSMDITLSLQTVDGKDIMYDPNDSKGIGLSKIAYNFISGILEHLPSILSIAAPTVNSYKRFKEVVTPNMPGIGSERHYIVRLPSYYKDTHQVEFRLADPLANPYILLASMIYAGLDGIERNLMANVNEYYGTLPQTLKESLSRLENDTYMKYNLGQDLISIYINIKNIEIEEYESQITEWERDYYLKAGW</sequence>
<dbReference type="Proteomes" id="UP000033085">
    <property type="component" value="Chromosome"/>
</dbReference>
<evidence type="ECO:0000313" key="21">
    <source>
        <dbReference type="Proteomes" id="UP000269431"/>
    </source>
</evidence>
<dbReference type="Proteomes" id="UP000275843">
    <property type="component" value="Chromosome"/>
</dbReference>
<reference evidence="6" key="5">
    <citation type="submission" date="2018-10" db="EMBL/GenBank/DDBJ databases">
        <authorList>
            <person name="McCarthy S."/>
            <person name="Gradnigo J."/>
            <person name="Johnson T."/>
            <person name="Payne S."/>
            <person name="Lipzen A."/>
            <person name="Schackwitz W."/>
            <person name="Martin J."/>
            <person name="Moriyama E."/>
            <person name="Blum P."/>
        </authorList>
    </citation>
    <scope>NUCLEOTIDE SEQUENCE</scope>
    <source>
        <strain evidence="5">SARC-B</strain>
        <strain evidence="6">SARC-C</strain>
        <strain evidence="7">SULA</strain>
    </source>
</reference>
<dbReference type="Proteomes" id="UP000273194">
    <property type="component" value="Chromosome"/>
</dbReference>
<dbReference type="Proteomes" id="UP000076770">
    <property type="component" value="Chromosome i"/>
</dbReference>
<evidence type="ECO:0000313" key="25">
    <source>
        <dbReference type="Proteomes" id="UP000278715"/>
    </source>
</evidence>
<dbReference type="Proteomes" id="UP000033106">
    <property type="component" value="Chromosome"/>
</dbReference>
<dbReference type="AlphaFoldDB" id="A0A0E3GUD4"/>
<evidence type="ECO:0000313" key="16">
    <source>
        <dbReference type="Proteomes" id="UP000033057"/>
    </source>
</evidence>
<evidence type="ECO:0000313" key="8">
    <source>
        <dbReference type="EMBL" id="AZF67189.1"/>
    </source>
</evidence>
<evidence type="ECO:0000256" key="1">
    <source>
        <dbReference type="ARBA" id="ARBA00022598"/>
    </source>
</evidence>
<dbReference type="EMBL" id="CP033240">
    <property type="protein sequence ID" value="AZF80264.1"/>
    <property type="molecule type" value="Genomic_DNA"/>
</dbReference>
<dbReference type="FunFam" id="3.30.590.10:FF:000024">
    <property type="entry name" value="Glutamine synthetase catalytic region"/>
    <property type="match status" value="1"/>
</dbReference>
<dbReference type="Proteomes" id="UP000267993">
    <property type="component" value="Chromosome"/>
</dbReference>
<dbReference type="PANTHER" id="PTHR43785">
    <property type="entry name" value="GAMMA-GLUTAMYLPUTRESCINE SYNTHETASE"/>
    <property type="match status" value="1"/>
</dbReference>
<evidence type="ECO:0000313" key="18">
    <source>
        <dbReference type="Proteomes" id="UP000033106"/>
    </source>
</evidence>
<proteinExistence type="inferred from homology"/>
<dbReference type="EMBL" id="CP011057">
    <property type="protein sequence ID" value="AKA78067.1"/>
    <property type="molecule type" value="Genomic_DNA"/>
</dbReference>
<dbReference type="GO" id="GO:0006542">
    <property type="term" value="P:glutamine biosynthetic process"/>
    <property type="evidence" value="ECO:0007669"/>
    <property type="project" value="InterPro"/>
</dbReference>
<protein>
    <submittedName>
        <fullName evidence="6">Glutamine synthetase</fullName>
    </submittedName>
</protein>
<dbReference type="GO" id="GO:0004356">
    <property type="term" value="F:glutamine synthetase activity"/>
    <property type="evidence" value="ECO:0007669"/>
    <property type="project" value="InterPro"/>
</dbReference>
<dbReference type="EMBL" id="CP011056">
    <property type="protein sequence ID" value="AKA75376.1"/>
    <property type="molecule type" value="Genomic_DNA"/>
</dbReference>
<dbReference type="PATRIC" id="fig|2287.6.peg.245"/>
<evidence type="ECO:0000313" key="12">
    <source>
        <dbReference type="EMBL" id="AZF77656.1"/>
    </source>
</evidence>